<evidence type="ECO:0000256" key="1">
    <source>
        <dbReference type="ARBA" id="ARBA00004651"/>
    </source>
</evidence>
<dbReference type="EMBL" id="FPHG01000061">
    <property type="protein sequence ID" value="SFV63417.1"/>
    <property type="molecule type" value="Genomic_DNA"/>
</dbReference>
<evidence type="ECO:0000256" key="6">
    <source>
        <dbReference type="ARBA" id="ARBA00023136"/>
    </source>
</evidence>
<dbReference type="InterPro" id="IPR023408">
    <property type="entry name" value="MscS_beta-dom_sf"/>
</dbReference>
<dbReference type="InterPro" id="IPR045275">
    <property type="entry name" value="MscS_archaea/bacteria_type"/>
</dbReference>
<protein>
    <submittedName>
        <fullName evidence="9">Potassium efflux system KefA protein / Small-conductance mechanosensitive channel</fullName>
    </submittedName>
</protein>
<feature type="transmembrane region" description="Helical" evidence="7">
    <location>
        <begin position="638"/>
        <end position="657"/>
    </location>
</feature>
<evidence type="ECO:0000256" key="3">
    <source>
        <dbReference type="ARBA" id="ARBA00022692"/>
    </source>
</evidence>
<dbReference type="SUPFAM" id="SSF51206">
    <property type="entry name" value="cAMP-binding domain-like"/>
    <property type="match status" value="1"/>
</dbReference>
<evidence type="ECO:0000256" key="5">
    <source>
        <dbReference type="ARBA" id="ARBA00022989"/>
    </source>
</evidence>
<keyword evidence="4" id="KW-0732">Signal</keyword>
<dbReference type="Gene3D" id="2.60.120.10">
    <property type="entry name" value="Jelly Rolls"/>
    <property type="match status" value="1"/>
</dbReference>
<dbReference type="InterPro" id="IPR014710">
    <property type="entry name" value="RmlC-like_jellyroll"/>
</dbReference>
<keyword evidence="6 7" id="KW-0472">Membrane</keyword>
<feature type="transmembrane region" description="Helical" evidence="7">
    <location>
        <begin position="12"/>
        <end position="29"/>
    </location>
</feature>
<dbReference type="GO" id="GO:0005886">
    <property type="term" value="C:plasma membrane"/>
    <property type="evidence" value="ECO:0007669"/>
    <property type="project" value="UniProtKB-SubCell"/>
</dbReference>
<sequence length="1083" mass="123220">MYVKSFLKKYWKVIAIQTVLVIIAFSAFLKLTEKVDYVSIAIVIDGKESDKDSRVEALKLYAERINRFGGIKDKKLKIETYFEHNNSKTAKEIATKIVKNKKIIAVLGDFKYNIPVEIMNIYDKAKIPLLLTQGNITSDSPWVFEMLPSPKSYGIYMAHYAYEILHKKVATVLESNTTYNTELTEKFIKTFKDLGGTINKDFSLDSINNDELITTFDNNRSDELLLVIGDRAKAVPAIVALKRASINVSIMTNDTELSNGFLNFEEERDYVGYFSDGIITASSIQGDNLNYDITSIRNDYTNKYGKYISHQAMITSDSLLMILHNLPKNIEDISLVRQTIIEKFTKSDYFNDKLQVRASILTMGYLKKQHLVTAPIDPMIVSYGDLTKEESKKIFKIKDTTLYPTDIVYSGVSMNKISNIDIGNLTYKMDFFLWFRYKEGVKNVSDIEFLNALSTPVRLKDILANKEKIDKKTLANPTLQPMEAEVVSKSITNGESYIRYHIKGFFKTEEALNYALGKQNLYIKFRNYRTNIYKLSYVTDYYNTNKGLFSQEVITNKSFFEELEFNVIEEPSLTLNYNLSYVSYSNKVGLGNPLGTNTSDEFSKFIAQYSIEPIFWSVRGIESWINSQLPGGDDKIEIPAMVIFLSISLIIFIFTIYGKNEDIFGRAALYWWILQFIITLFILVFAEFALSQTLFNLRYSDWGQDHLATITSLMNITSETIAVLWWIIPAYYITSAFEQFLWHPIKRRTGAEVPNVLRLFVSIIIYSLALIGIMAFVFEVTVTSLAATSGVLALLFAVASKIDISNIIAGLGVSFSQIFKLGDWVKIGDVEGKVVEMTPRSTKVLTVNSSIINIPNYTVSGAIIENYTHPTKAFKQVIRLEIVPLYRFEFVEKVLLDAVYSTDGILHHPSPKIAFLGSGDSSQIFEVIFFIDDYSSKEKLYQSTWRRVWRHLEQADVILATPQREVFLKKEEKSPAISAPVSIIANCGAFAHLSTEEKLNLENKLIAKEYKAGEVIVDKLNNNNELFIITEGVVNITARESKKESKYLGVAEIFTANDYMATAISDTKLFMLEENSYIVSDKI</sequence>
<comment type="subcellular location">
    <subcellularLocation>
        <location evidence="1">Cell membrane</location>
        <topology evidence="1">Multi-pass membrane protein</topology>
    </subcellularLocation>
</comment>
<dbReference type="InterPro" id="IPR000595">
    <property type="entry name" value="cNMP-bd_dom"/>
</dbReference>
<evidence type="ECO:0000313" key="9">
    <source>
        <dbReference type="EMBL" id="SFV63417.1"/>
    </source>
</evidence>
<dbReference type="PROSITE" id="PS50042">
    <property type="entry name" value="CNMP_BINDING_3"/>
    <property type="match status" value="1"/>
</dbReference>
<keyword evidence="2" id="KW-1003">Cell membrane</keyword>
<dbReference type="InterPro" id="IPR010920">
    <property type="entry name" value="LSM_dom_sf"/>
</dbReference>
<evidence type="ECO:0000259" key="8">
    <source>
        <dbReference type="PROSITE" id="PS50042"/>
    </source>
</evidence>
<dbReference type="Gene3D" id="1.10.287.1260">
    <property type="match status" value="1"/>
</dbReference>
<organism evidence="9">
    <name type="scientific">hydrothermal vent metagenome</name>
    <dbReference type="NCBI Taxonomy" id="652676"/>
    <lineage>
        <taxon>unclassified sequences</taxon>
        <taxon>metagenomes</taxon>
        <taxon>ecological metagenomes</taxon>
    </lineage>
</organism>
<dbReference type="AlphaFoldDB" id="A0A1W1CCE6"/>
<evidence type="ECO:0000256" key="7">
    <source>
        <dbReference type="SAM" id="Phobius"/>
    </source>
</evidence>
<dbReference type="SUPFAM" id="SSF82689">
    <property type="entry name" value="Mechanosensitive channel protein MscS (YggB), C-terminal domain"/>
    <property type="match status" value="1"/>
</dbReference>
<feature type="transmembrane region" description="Helical" evidence="7">
    <location>
        <begin position="755"/>
        <end position="776"/>
    </location>
</feature>
<dbReference type="InterPro" id="IPR011066">
    <property type="entry name" value="MscS_channel_C_sf"/>
</dbReference>
<keyword evidence="5 7" id="KW-1133">Transmembrane helix</keyword>
<gene>
    <name evidence="9" type="ORF">MNB_SV-9-1228</name>
</gene>
<proteinExistence type="predicted"/>
<dbReference type="Gene3D" id="3.30.70.100">
    <property type="match status" value="1"/>
</dbReference>
<dbReference type="Gene3D" id="2.30.30.60">
    <property type="match status" value="1"/>
</dbReference>
<keyword evidence="3 7" id="KW-0812">Transmembrane</keyword>
<name>A0A1W1CCE6_9ZZZZ</name>
<dbReference type="GO" id="GO:0008381">
    <property type="term" value="F:mechanosensitive monoatomic ion channel activity"/>
    <property type="evidence" value="ECO:0007669"/>
    <property type="project" value="InterPro"/>
</dbReference>
<dbReference type="Pfam" id="PF13458">
    <property type="entry name" value="Peripla_BP_6"/>
    <property type="match status" value="1"/>
</dbReference>
<dbReference type="InterPro" id="IPR028082">
    <property type="entry name" value="Peripla_BP_I"/>
</dbReference>
<evidence type="ECO:0000256" key="2">
    <source>
        <dbReference type="ARBA" id="ARBA00022475"/>
    </source>
</evidence>
<dbReference type="InterPro" id="IPR028081">
    <property type="entry name" value="Leu-bd"/>
</dbReference>
<evidence type="ECO:0000256" key="4">
    <source>
        <dbReference type="ARBA" id="ARBA00022729"/>
    </source>
</evidence>
<dbReference type="InterPro" id="IPR006685">
    <property type="entry name" value="MscS_channel_2nd"/>
</dbReference>
<accession>A0A1W1CCE6</accession>
<reference evidence="9" key="1">
    <citation type="submission" date="2016-10" db="EMBL/GenBank/DDBJ databases">
        <authorList>
            <person name="de Groot N.N."/>
        </authorList>
    </citation>
    <scope>NUCLEOTIDE SEQUENCE</scope>
</reference>
<dbReference type="SUPFAM" id="SSF53822">
    <property type="entry name" value="Periplasmic binding protein-like I"/>
    <property type="match status" value="1"/>
</dbReference>
<feature type="domain" description="Cyclic nucleotide-binding" evidence="8">
    <location>
        <begin position="989"/>
        <end position="1054"/>
    </location>
</feature>
<dbReference type="Pfam" id="PF00924">
    <property type="entry name" value="MS_channel_2nd"/>
    <property type="match status" value="1"/>
</dbReference>
<dbReference type="SUPFAM" id="SSF50182">
    <property type="entry name" value="Sm-like ribonucleoproteins"/>
    <property type="match status" value="1"/>
</dbReference>
<dbReference type="CDD" id="cd00038">
    <property type="entry name" value="CAP_ED"/>
    <property type="match status" value="1"/>
</dbReference>
<dbReference type="PANTHER" id="PTHR30221">
    <property type="entry name" value="SMALL-CONDUCTANCE MECHANOSENSITIVE CHANNEL"/>
    <property type="match status" value="1"/>
</dbReference>
<dbReference type="Gene3D" id="3.40.50.2300">
    <property type="match status" value="2"/>
</dbReference>
<feature type="transmembrane region" description="Helical" evidence="7">
    <location>
        <begin position="669"/>
        <end position="690"/>
    </location>
</feature>
<feature type="transmembrane region" description="Helical" evidence="7">
    <location>
        <begin position="710"/>
        <end position="734"/>
    </location>
</feature>
<dbReference type="PANTHER" id="PTHR30221:SF1">
    <property type="entry name" value="SMALL-CONDUCTANCE MECHANOSENSITIVE CHANNEL"/>
    <property type="match status" value="1"/>
</dbReference>
<dbReference type="InterPro" id="IPR018490">
    <property type="entry name" value="cNMP-bd_dom_sf"/>
</dbReference>